<gene>
    <name evidence="7" type="ORF">ACFP0N_30000</name>
</gene>
<proteinExistence type="predicted"/>
<comment type="caution">
    <text evidence="7">The sequence shown here is derived from an EMBL/GenBank/DDBJ whole genome shotgun (WGS) entry which is preliminary data.</text>
</comment>
<keyword evidence="2 5" id="KW-0812">Transmembrane</keyword>
<dbReference type="InterPro" id="IPR010445">
    <property type="entry name" value="LapA_dom"/>
</dbReference>
<evidence type="ECO:0000256" key="5">
    <source>
        <dbReference type="SAM" id="Phobius"/>
    </source>
</evidence>
<keyword evidence="4 5" id="KW-0472">Membrane</keyword>
<name>A0ABW1F4S9_9ACTN</name>
<sequence>MTDKTTSADRHSKLTIRGRDVRIRTIGIAVLGILAVWFVAVNTDSVEIQLWVATVTLPLWAVLAVTLIVGAAIGWLLARRRSAR</sequence>
<keyword evidence="1" id="KW-1003">Cell membrane</keyword>
<evidence type="ECO:0000313" key="8">
    <source>
        <dbReference type="Proteomes" id="UP001596067"/>
    </source>
</evidence>
<organism evidence="7 8">
    <name type="scientific">Kitasatospora aburaviensis</name>
    <dbReference type="NCBI Taxonomy" id="67265"/>
    <lineage>
        <taxon>Bacteria</taxon>
        <taxon>Bacillati</taxon>
        <taxon>Actinomycetota</taxon>
        <taxon>Actinomycetes</taxon>
        <taxon>Kitasatosporales</taxon>
        <taxon>Streptomycetaceae</taxon>
        <taxon>Kitasatospora</taxon>
    </lineage>
</organism>
<dbReference type="Proteomes" id="UP001596067">
    <property type="component" value="Unassembled WGS sequence"/>
</dbReference>
<feature type="transmembrane region" description="Helical" evidence="5">
    <location>
        <begin position="59"/>
        <end position="78"/>
    </location>
</feature>
<dbReference type="EMBL" id="JBHSOD010000053">
    <property type="protein sequence ID" value="MFC5889211.1"/>
    <property type="molecule type" value="Genomic_DNA"/>
</dbReference>
<evidence type="ECO:0000313" key="7">
    <source>
        <dbReference type="EMBL" id="MFC5889211.1"/>
    </source>
</evidence>
<protein>
    <submittedName>
        <fullName evidence="7">LapA family protein</fullName>
    </submittedName>
</protein>
<dbReference type="RefSeq" id="WP_345328128.1">
    <property type="nucleotide sequence ID" value="NZ_BAAAVH010000016.1"/>
</dbReference>
<accession>A0ABW1F4S9</accession>
<reference evidence="8" key="1">
    <citation type="journal article" date="2019" name="Int. J. Syst. Evol. Microbiol.">
        <title>The Global Catalogue of Microorganisms (GCM) 10K type strain sequencing project: providing services to taxonomists for standard genome sequencing and annotation.</title>
        <authorList>
            <consortium name="The Broad Institute Genomics Platform"/>
            <consortium name="The Broad Institute Genome Sequencing Center for Infectious Disease"/>
            <person name="Wu L."/>
            <person name="Ma J."/>
        </authorList>
    </citation>
    <scope>NUCLEOTIDE SEQUENCE [LARGE SCALE GENOMIC DNA]</scope>
    <source>
        <strain evidence="8">CGMCC 4.1469</strain>
    </source>
</reference>
<evidence type="ECO:0000256" key="4">
    <source>
        <dbReference type="ARBA" id="ARBA00023136"/>
    </source>
</evidence>
<feature type="domain" description="Lipopolysaccharide assembly protein A" evidence="6">
    <location>
        <begin position="42"/>
        <end position="78"/>
    </location>
</feature>
<keyword evidence="3 5" id="KW-1133">Transmembrane helix</keyword>
<evidence type="ECO:0000256" key="3">
    <source>
        <dbReference type="ARBA" id="ARBA00022989"/>
    </source>
</evidence>
<evidence type="ECO:0000256" key="1">
    <source>
        <dbReference type="ARBA" id="ARBA00022475"/>
    </source>
</evidence>
<dbReference type="Pfam" id="PF06305">
    <property type="entry name" value="LapA_dom"/>
    <property type="match status" value="1"/>
</dbReference>
<keyword evidence="8" id="KW-1185">Reference proteome</keyword>
<feature type="transmembrane region" description="Helical" evidence="5">
    <location>
        <begin position="21"/>
        <end position="39"/>
    </location>
</feature>
<evidence type="ECO:0000256" key="2">
    <source>
        <dbReference type="ARBA" id="ARBA00022692"/>
    </source>
</evidence>
<evidence type="ECO:0000259" key="6">
    <source>
        <dbReference type="Pfam" id="PF06305"/>
    </source>
</evidence>